<name>A0A7K3W706_9ACTN</name>
<accession>A0A7K3W706</accession>
<dbReference type="Proteomes" id="UP000470246">
    <property type="component" value="Unassembled WGS sequence"/>
</dbReference>
<dbReference type="Gene3D" id="3.50.50.60">
    <property type="entry name" value="FAD/NAD(P)-binding domain"/>
    <property type="match status" value="1"/>
</dbReference>
<comment type="caution">
    <text evidence="1">The sequence shown here is derived from an EMBL/GenBank/DDBJ whole genome shotgun (WGS) entry which is preliminary data.</text>
</comment>
<dbReference type="Pfam" id="PF13450">
    <property type="entry name" value="NAD_binding_8"/>
    <property type="match status" value="1"/>
</dbReference>
<dbReference type="RefSeq" id="WP_163484277.1">
    <property type="nucleotide sequence ID" value="NZ_JAAGWF010000030.1"/>
</dbReference>
<dbReference type="PANTHER" id="PTHR43734">
    <property type="entry name" value="PHYTOENE DESATURASE"/>
    <property type="match status" value="1"/>
</dbReference>
<evidence type="ECO:0000313" key="1">
    <source>
        <dbReference type="EMBL" id="NEK60510.1"/>
    </source>
</evidence>
<dbReference type="AlphaFoldDB" id="A0A7K3W706"/>
<protein>
    <submittedName>
        <fullName evidence="1">FAD-dependent oxidoreductase</fullName>
    </submittedName>
</protein>
<dbReference type="EMBL" id="JAAGWF010000030">
    <property type="protein sequence ID" value="NEK60510.1"/>
    <property type="molecule type" value="Genomic_DNA"/>
</dbReference>
<dbReference type="Gene3D" id="3.90.660.50">
    <property type="match status" value="1"/>
</dbReference>
<reference evidence="1 2" key="1">
    <citation type="submission" date="2020-02" db="EMBL/GenBank/DDBJ databases">
        <title>Geodermatophilus sabuli CPCC 205279 I12A-02694.</title>
        <authorList>
            <person name="Jiang Z."/>
        </authorList>
    </citation>
    <scope>NUCLEOTIDE SEQUENCE [LARGE SCALE GENOMIC DNA]</scope>
    <source>
        <strain evidence="1 2">I12A-02694</strain>
    </source>
</reference>
<proteinExistence type="predicted"/>
<keyword evidence="2" id="KW-1185">Reference proteome</keyword>
<dbReference type="SUPFAM" id="SSF51905">
    <property type="entry name" value="FAD/NAD(P)-binding domain"/>
    <property type="match status" value="1"/>
</dbReference>
<evidence type="ECO:0000313" key="2">
    <source>
        <dbReference type="Proteomes" id="UP000470246"/>
    </source>
</evidence>
<dbReference type="PRINTS" id="PR00411">
    <property type="entry name" value="PNDRDTASEI"/>
</dbReference>
<dbReference type="PANTHER" id="PTHR43734:SF1">
    <property type="entry name" value="PHYTOENE DESATURASE"/>
    <property type="match status" value="1"/>
</dbReference>
<dbReference type="InterPro" id="IPR036188">
    <property type="entry name" value="FAD/NAD-bd_sf"/>
</dbReference>
<gene>
    <name evidence="1" type="ORF">GCU56_21870</name>
</gene>
<sequence>MSRDELVVVGGGLAGLVAAVTAAEAGADVRLVESHSRLGGRARSTPAPFVANEGPHVFYGDGAAWSWLRRRGLADPYRRLPPAAAAGIRFRRGGRVRATPPPGLVRLLPRRRRTAPVEQDFRSWVAGTHGDEVAAAASSFAGVATFTADPGRLSAAFVWERLLRVTNPAGGPRYVVGGWGALVDRLEARARGLGVVIETGSHVATLPDRPTVVATSLPAARALLGRPLATPAVSGATLLLDVAVPRRRGDLFVVSDIDEAGWVEAFSRVDPSLAPAGSDLVQAQRPLREGEDRAAASRALAELVDGAVPGWQERTTWCRSAVARGRTGALDLPGSTWRDRPAVDQGDDVFLAGDEVAAPGLLSEVSVTSAVTAASAAVTRLGVRHSAVDGVPRRGLVAPRRLG</sequence>
<organism evidence="1 2">
    <name type="scientific">Geodermatophilus sabuli</name>
    <dbReference type="NCBI Taxonomy" id="1564158"/>
    <lineage>
        <taxon>Bacteria</taxon>
        <taxon>Bacillati</taxon>
        <taxon>Actinomycetota</taxon>
        <taxon>Actinomycetes</taxon>
        <taxon>Geodermatophilales</taxon>
        <taxon>Geodermatophilaceae</taxon>
        <taxon>Geodermatophilus</taxon>
    </lineage>
</organism>